<name>A0AAD5KBR7_9FUNG</name>
<dbReference type="InterPro" id="IPR011025">
    <property type="entry name" value="GproteinA_insert"/>
</dbReference>
<dbReference type="GO" id="GO:0000750">
    <property type="term" value="P:pheromone-dependent signal transduction involved in conjugation with cellular fusion"/>
    <property type="evidence" value="ECO:0007669"/>
    <property type="project" value="TreeGrafter"/>
</dbReference>
<reference evidence="7" key="2">
    <citation type="submission" date="2023-02" db="EMBL/GenBank/DDBJ databases">
        <authorList>
            <consortium name="DOE Joint Genome Institute"/>
            <person name="Mondo S.J."/>
            <person name="Chang Y."/>
            <person name="Wang Y."/>
            <person name="Ahrendt S."/>
            <person name="Andreopoulos W."/>
            <person name="Barry K."/>
            <person name="Beard J."/>
            <person name="Benny G.L."/>
            <person name="Blankenship S."/>
            <person name="Bonito G."/>
            <person name="Cuomo C."/>
            <person name="Desiro A."/>
            <person name="Gervers K.A."/>
            <person name="Hundley H."/>
            <person name="Kuo A."/>
            <person name="LaButti K."/>
            <person name="Lang B.F."/>
            <person name="Lipzen A."/>
            <person name="O'Donnell K."/>
            <person name="Pangilinan J."/>
            <person name="Reynolds N."/>
            <person name="Sandor L."/>
            <person name="Smith M.W."/>
            <person name="Tsang A."/>
            <person name="Grigoriev I.V."/>
            <person name="Stajich J.E."/>
            <person name="Spatafora J.W."/>
        </authorList>
    </citation>
    <scope>NUCLEOTIDE SEQUENCE</scope>
    <source>
        <strain evidence="7">RSA 2281</strain>
    </source>
</reference>
<dbReference type="SMART" id="SM00275">
    <property type="entry name" value="G_alpha"/>
    <property type="match status" value="1"/>
</dbReference>
<dbReference type="GO" id="GO:0031683">
    <property type="term" value="F:G-protein beta/gamma-subunit complex binding"/>
    <property type="evidence" value="ECO:0007669"/>
    <property type="project" value="InterPro"/>
</dbReference>
<dbReference type="InterPro" id="IPR001019">
    <property type="entry name" value="Gprotein_alpha_su"/>
</dbReference>
<reference evidence="7" key="1">
    <citation type="journal article" date="2022" name="IScience">
        <title>Evolution of zygomycete secretomes and the origins of terrestrial fungal ecologies.</title>
        <authorList>
            <person name="Chang Y."/>
            <person name="Wang Y."/>
            <person name="Mondo S."/>
            <person name="Ahrendt S."/>
            <person name="Andreopoulos W."/>
            <person name="Barry K."/>
            <person name="Beard J."/>
            <person name="Benny G.L."/>
            <person name="Blankenship S."/>
            <person name="Bonito G."/>
            <person name="Cuomo C."/>
            <person name="Desiro A."/>
            <person name="Gervers K.A."/>
            <person name="Hundley H."/>
            <person name="Kuo A."/>
            <person name="LaButti K."/>
            <person name="Lang B.F."/>
            <person name="Lipzen A."/>
            <person name="O'Donnell K."/>
            <person name="Pangilinan J."/>
            <person name="Reynolds N."/>
            <person name="Sandor L."/>
            <person name="Smith M.E."/>
            <person name="Tsang A."/>
            <person name="Grigoriev I.V."/>
            <person name="Stajich J.E."/>
            <person name="Spatafora J.W."/>
        </authorList>
    </citation>
    <scope>NUCLEOTIDE SEQUENCE</scope>
    <source>
        <strain evidence="7">RSA 2281</strain>
    </source>
</reference>
<evidence type="ECO:0000256" key="2">
    <source>
        <dbReference type="ARBA" id="ARBA00023134"/>
    </source>
</evidence>
<keyword evidence="2 4" id="KW-0342">GTP-binding</keyword>
<dbReference type="GO" id="GO:0001664">
    <property type="term" value="F:G protein-coupled receptor binding"/>
    <property type="evidence" value="ECO:0007669"/>
    <property type="project" value="TreeGrafter"/>
</dbReference>
<comment type="caution">
    <text evidence="7">The sequence shown here is derived from an EMBL/GenBank/DDBJ whole genome shotgun (WGS) entry which is preliminary data.</text>
</comment>
<evidence type="ECO:0000313" key="8">
    <source>
        <dbReference type="Proteomes" id="UP001209540"/>
    </source>
</evidence>
<dbReference type="Gene3D" id="1.10.400.10">
    <property type="entry name" value="GI Alpha 1, domain 2-like"/>
    <property type="match status" value="1"/>
</dbReference>
<feature type="binding site" evidence="5">
    <location>
        <position position="50"/>
    </location>
    <ligand>
        <name>Mg(2+)</name>
        <dbReference type="ChEBI" id="CHEBI:18420"/>
    </ligand>
</feature>
<dbReference type="Proteomes" id="UP001209540">
    <property type="component" value="Unassembled WGS sequence"/>
</dbReference>
<keyword evidence="1 4" id="KW-0547">Nucleotide-binding</keyword>
<organism evidence="7 8">
    <name type="scientific">Phascolomyces articulosus</name>
    <dbReference type="NCBI Taxonomy" id="60185"/>
    <lineage>
        <taxon>Eukaryota</taxon>
        <taxon>Fungi</taxon>
        <taxon>Fungi incertae sedis</taxon>
        <taxon>Mucoromycota</taxon>
        <taxon>Mucoromycotina</taxon>
        <taxon>Mucoromycetes</taxon>
        <taxon>Mucorales</taxon>
        <taxon>Lichtheimiaceae</taxon>
        <taxon>Phascolomyces</taxon>
    </lineage>
</organism>
<proteinExistence type="predicted"/>
<keyword evidence="3" id="KW-0807">Transducer</keyword>
<dbReference type="SUPFAM" id="SSF52540">
    <property type="entry name" value="P-loop containing nucleoside triphosphate hydrolases"/>
    <property type="match status" value="1"/>
</dbReference>
<keyword evidence="8" id="KW-1185">Reference proteome</keyword>
<feature type="region of interest" description="Disordered" evidence="6">
    <location>
        <begin position="1"/>
        <end position="22"/>
    </location>
</feature>
<feature type="binding site" evidence="4">
    <location>
        <begin position="46"/>
        <end position="51"/>
    </location>
    <ligand>
        <name>GTP</name>
        <dbReference type="ChEBI" id="CHEBI:37565"/>
    </ligand>
</feature>
<dbReference type="AlphaFoldDB" id="A0AAD5KBR7"/>
<evidence type="ECO:0000313" key="7">
    <source>
        <dbReference type="EMBL" id="KAI9260664.1"/>
    </source>
</evidence>
<dbReference type="GO" id="GO:0005834">
    <property type="term" value="C:heterotrimeric G-protein complex"/>
    <property type="evidence" value="ECO:0007669"/>
    <property type="project" value="TreeGrafter"/>
</dbReference>
<dbReference type="GO" id="GO:0005737">
    <property type="term" value="C:cytoplasm"/>
    <property type="evidence" value="ECO:0007669"/>
    <property type="project" value="TreeGrafter"/>
</dbReference>
<protein>
    <submittedName>
        <fullName evidence="7">Guanine nucleotide binding protein, alpha subunit</fullName>
    </submittedName>
</protein>
<dbReference type="GO" id="GO:0005525">
    <property type="term" value="F:GTP binding"/>
    <property type="evidence" value="ECO:0007669"/>
    <property type="project" value="UniProtKB-KW"/>
</dbReference>
<sequence length="157" mass="17640">MGNRASSFLVRKDPDGSKSKEIDKLLKEDEKKMKTEARVLLLGAGESGKSTVSRQMRLIHTCGFDPEEKESFRTTVFSNIIEAMQTLLDAMKKYDIQLEDKSLIPHISLIQSAIPDLNPGQAYPHVYLDPLKQLWGDPGIQKACQLGNQFALHDNIQ</sequence>
<dbReference type="GO" id="GO:0046872">
    <property type="term" value="F:metal ion binding"/>
    <property type="evidence" value="ECO:0007669"/>
    <property type="project" value="UniProtKB-KW"/>
</dbReference>
<dbReference type="GO" id="GO:0003924">
    <property type="term" value="F:GTPase activity"/>
    <property type="evidence" value="ECO:0007669"/>
    <property type="project" value="InterPro"/>
</dbReference>
<evidence type="ECO:0000256" key="4">
    <source>
        <dbReference type="PIRSR" id="PIRSR601019-1"/>
    </source>
</evidence>
<keyword evidence="5" id="KW-0479">Metal-binding</keyword>
<keyword evidence="5" id="KW-0460">Magnesium</keyword>
<dbReference type="PROSITE" id="PS51882">
    <property type="entry name" value="G_ALPHA"/>
    <property type="match status" value="1"/>
</dbReference>
<dbReference type="EMBL" id="JAIXMP010000016">
    <property type="protein sequence ID" value="KAI9260664.1"/>
    <property type="molecule type" value="Genomic_DNA"/>
</dbReference>
<evidence type="ECO:0000256" key="6">
    <source>
        <dbReference type="SAM" id="MobiDB-lite"/>
    </source>
</evidence>
<dbReference type="PANTHER" id="PTHR10218">
    <property type="entry name" value="GTP-BINDING PROTEIN ALPHA SUBUNIT"/>
    <property type="match status" value="1"/>
</dbReference>
<evidence type="ECO:0000256" key="3">
    <source>
        <dbReference type="ARBA" id="ARBA00023224"/>
    </source>
</evidence>
<dbReference type="PANTHER" id="PTHR10218:SF242">
    <property type="entry name" value="GUANINE NUCLEOTIDE-BINDING PROTEIN ALPHA-1 SUBUNIT"/>
    <property type="match status" value="1"/>
</dbReference>
<feature type="compositionally biased region" description="Basic and acidic residues" evidence="6">
    <location>
        <begin position="10"/>
        <end position="22"/>
    </location>
</feature>
<dbReference type="InterPro" id="IPR027417">
    <property type="entry name" value="P-loop_NTPase"/>
</dbReference>
<accession>A0AAD5KBR7</accession>
<dbReference type="Pfam" id="PF00503">
    <property type="entry name" value="G-alpha"/>
    <property type="match status" value="1"/>
</dbReference>
<evidence type="ECO:0000256" key="1">
    <source>
        <dbReference type="ARBA" id="ARBA00022741"/>
    </source>
</evidence>
<dbReference type="SUPFAM" id="SSF47895">
    <property type="entry name" value="Transducin (alpha subunit), insertion domain"/>
    <property type="match status" value="1"/>
</dbReference>
<dbReference type="GO" id="GO:0007186">
    <property type="term" value="P:G protein-coupled receptor signaling pathway"/>
    <property type="evidence" value="ECO:0007669"/>
    <property type="project" value="InterPro"/>
</dbReference>
<evidence type="ECO:0000256" key="5">
    <source>
        <dbReference type="PIRSR" id="PIRSR601019-2"/>
    </source>
</evidence>
<gene>
    <name evidence="7" type="ORF">BDA99DRAFT_439408</name>
</gene>